<keyword evidence="2" id="KW-0812">Transmembrane</keyword>
<feature type="compositionally biased region" description="Gly residues" evidence="1">
    <location>
        <begin position="251"/>
        <end position="265"/>
    </location>
</feature>
<evidence type="ECO:0000256" key="2">
    <source>
        <dbReference type="SAM" id="Phobius"/>
    </source>
</evidence>
<protein>
    <submittedName>
        <fullName evidence="3">Uncharacterized protein</fullName>
    </submittedName>
</protein>
<dbReference type="EMBL" id="JACHJL010000015">
    <property type="protein sequence ID" value="MBB5938233.1"/>
    <property type="molecule type" value="Genomic_DNA"/>
</dbReference>
<feature type="compositionally biased region" description="Basic and acidic residues" evidence="1">
    <location>
        <begin position="207"/>
        <end position="219"/>
    </location>
</feature>
<organism evidence="3 4">
    <name type="scientific">Streptomyces zagrosensis</name>
    <dbReference type="NCBI Taxonomy" id="1042984"/>
    <lineage>
        <taxon>Bacteria</taxon>
        <taxon>Bacillati</taxon>
        <taxon>Actinomycetota</taxon>
        <taxon>Actinomycetes</taxon>
        <taxon>Kitasatosporales</taxon>
        <taxon>Streptomycetaceae</taxon>
        <taxon>Streptomyces</taxon>
    </lineage>
</organism>
<dbReference type="RefSeq" id="WP_312867032.1">
    <property type="nucleotide sequence ID" value="NZ_JACHJL010000015.1"/>
</dbReference>
<dbReference type="Proteomes" id="UP000588098">
    <property type="component" value="Unassembled WGS sequence"/>
</dbReference>
<name>A0A7W9QEH9_9ACTN</name>
<keyword evidence="4" id="KW-1185">Reference proteome</keyword>
<dbReference type="AlphaFoldDB" id="A0A7W9QEH9"/>
<feature type="transmembrane region" description="Helical" evidence="2">
    <location>
        <begin position="21"/>
        <end position="44"/>
    </location>
</feature>
<accession>A0A7W9QEH9</accession>
<keyword evidence="2" id="KW-1133">Transmembrane helix</keyword>
<reference evidence="3 4" key="1">
    <citation type="submission" date="2020-08" db="EMBL/GenBank/DDBJ databases">
        <title>Genomic Encyclopedia of Type Strains, Phase III (KMG-III): the genomes of soil and plant-associated and newly described type strains.</title>
        <authorList>
            <person name="Whitman W."/>
        </authorList>
    </citation>
    <scope>NUCLEOTIDE SEQUENCE [LARGE SCALE GENOMIC DNA]</scope>
    <source>
        <strain evidence="3 4">CECT 8305</strain>
    </source>
</reference>
<proteinExistence type="predicted"/>
<evidence type="ECO:0000313" key="3">
    <source>
        <dbReference type="EMBL" id="MBB5938233.1"/>
    </source>
</evidence>
<feature type="compositionally biased region" description="Low complexity" evidence="1">
    <location>
        <begin position="302"/>
        <end position="317"/>
    </location>
</feature>
<comment type="caution">
    <text evidence="3">The sequence shown here is derived from an EMBL/GenBank/DDBJ whole genome shotgun (WGS) entry which is preliminary data.</text>
</comment>
<keyword evidence="2" id="KW-0472">Membrane</keyword>
<feature type="compositionally biased region" description="Basic and acidic residues" evidence="1">
    <location>
        <begin position="280"/>
        <end position="299"/>
    </location>
</feature>
<evidence type="ECO:0000256" key="1">
    <source>
        <dbReference type="SAM" id="MobiDB-lite"/>
    </source>
</evidence>
<sequence length="317" mass="32863">MATSKRGDGSGVLRYLESRKNLTGCALGLLGLGLYAVGVAGAYWPVVIVGLYGAGALLAPPERPHSPDFPAPGEQVEALRADLVTLDDYLAGVRSRDRLPDEAERLLDELAELLSALLDPERGGAEALAADGEALHRLTRIIRQDAPQSVDAYLRTRWWSRLTPGASPPDDHLRRQLGLLVEEGAQLAAELRDAEAWRQQALTQYYEDRATPDGRDGVGERGVPAGGTGAVSGGAGPLLGGAGPLLDGGRPLSGGPGALSGGAGPLRGEPGHLLEGPGRLARDPRRATERPGDQAEGHATRPGLPGAGLEPPEGGTA</sequence>
<feature type="compositionally biased region" description="Gly residues" evidence="1">
    <location>
        <begin position="224"/>
        <end position="243"/>
    </location>
</feature>
<gene>
    <name evidence="3" type="ORF">FHS42_005321</name>
</gene>
<evidence type="ECO:0000313" key="4">
    <source>
        <dbReference type="Proteomes" id="UP000588098"/>
    </source>
</evidence>
<feature type="region of interest" description="Disordered" evidence="1">
    <location>
        <begin position="207"/>
        <end position="317"/>
    </location>
</feature>